<protein>
    <submittedName>
        <fullName evidence="1">Uncharacterized protein</fullName>
    </submittedName>
</protein>
<evidence type="ECO:0000313" key="2">
    <source>
        <dbReference type="Proteomes" id="UP000499080"/>
    </source>
</evidence>
<dbReference type="Proteomes" id="UP000499080">
    <property type="component" value="Unassembled WGS sequence"/>
</dbReference>
<proteinExistence type="predicted"/>
<gene>
    <name evidence="1" type="ORF">AVEN_86148_1</name>
</gene>
<organism evidence="1 2">
    <name type="scientific">Araneus ventricosus</name>
    <name type="common">Orbweaver spider</name>
    <name type="synonym">Epeira ventricosa</name>
    <dbReference type="NCBI Taxonomy" id="182803"/>
    <lineage>
        <taxon>Eukaryota</taxon>
        <taxon>Metazoa</taxon>
        <taxon>Ecdysozoa</taxon>
        <taxon>Arthropoda</taxon>
        <taxon>Chelicerata</taxon>
        <taxon>Arachnida</taxon>
        <taxon>Araneae</taxon>
        <taxon>Araneomorphae</taxon>
        <taxon>Entelegynae</taxon>
        <taxon>Araneoidea</taxon>
        <taxon>Araneidae</taxon>
        <taxon>Araneus</taxon>
    </lineage>
</organism>
<accession>A0A4Y2L065</accession>
<dbReference type="EMBL" id="BGPR01005207">
    <property type="protein sequence ID" value="GBN07912.1"/>
    <property type="molecule type" value="Genomic_DNA"/>
</dbReference>
<name>A0A4Y2L065_ARAVE</name>
<comment type="caution">
    <text evidence="1">The sequence shown here is derived from an EMBL/GenBank/DDBJ whole genome shotgun (WGS) entry which is preliminary data.</text>
</comment>
<keyword evidence="2" id="KW-1185">Reference proteome</keyword>
<sequence length="103" mass="11760">MNALTCKRPNTGRIFSGIGFRTWKTLRLRVRHLTTSPQRPFKIFNRVQIIDAIIEADFHYPNFFTTPCKECYTHGGKVSASGSEICMQRTLLPRWVGGKISVS</sequence>
<reference evidence="1 2" key="1">
    <citation type="journal article" date="2019" name="Sci. Rep.">
        <title>Orb-weaving spider Araneus ventricosus genome elucidates the spidroin gene catalogue.</title>
        <authorList>
            <person name="Kono N."/>
            <person name="Nakamura H."/>
            <person name="Ohtoshi R."/>
            <person name="Moran D.A.P."/>
            <person name="Shinohara A."/>
            <person name="Yoshida Y."/>
            <person name="Fujiwara M."/>
            <person name="Mori M."/>
            <person name="Tomita M."/>
            <person name="Arakawa K."/>
        </authorList>
    </citation>
    <scope>NUCLEOTIDE SEQUENCE [LARGE SCALE GENOMIC DNA]</scope>
</reference>
<dbReference type="AlphaFoldDB" id="A0A4Y2L065"/>
<evidence type="ECO:0000313" key="1">
    <source>
        <dbReference type="EMBL" id="GBN07912.1"/>
    </source>
</evidence>